<keyword evidence="2" id="KW-0812">Transmembrane</keyword>
<dbReference type="Gene3D" id="2.20.230.10">
    <property type="entry name" value="Resuscitation-promoting factor rpfb"/>
    <property type="match status" value="1"/>
</dbReference>
<dbReference type="InterPro" id="IPR022029">
    <property type="entry name" value="YoaR-like_PG-bd"/>
</dbReference>
<dbReference type="InterPro" id="IPR007391">
    <property type="entry name" value="Vancomycin_resist_VanW"/>
</dbReference>
<dbReference type="Pfam" id="PF07501">
    <property type="entry name" value="G5"/>
    <property type="match status" value="1"/>
</dbReference>
<feature type="domain" description="G5" evidence="3">
    <location>
        <begin position="385"/>
        <end position="465"/>
    </location>
</feature>
<dbReference type="OrthoDB" id="9797191at2"/>
<evidence type="ECO:0000313" key="5">
    <source>
        <dbReference type="Proteomes" id="UP000019426"/>
    </source>
</evidence>
<reference evidence="4 5" key="1">
    <citation type="submission" date="2013-11" db="EMBL/GenBank/DDBJ databases">
        <title>Complete genome sequence of Clostridum sp. M2/40.</title>
        <authorList>
            <person name="Wibberg D."/>
            <person name="Puehler A."/>
            <person name="Schlueter A."/>
        </authorList>
    </citation>
    <scope>NUCLEOTIDE SEQUENCE [LARGE SCALE GENOMIC DNA]</scope>
    <source>
        <strain evidence="5">M2/40</strain>
    </source>
</reference>
<dbReference type="InterPro" id="IPR011098">
    <property type="entry name" value="G5_dom"/>
</dbReference>
<dbReference type="PATRIC" id="fig|1216932.3.peg.2476"/>
<dbReference type="PANTHER" id="PTHR35788:SF1">
    <property type="entry name" value="EXPORTED PROTEIN"/>
    <property type="match status" value="1"/>
</dbReference>
<dbReference type="eggNOG" id="COG2720">
    <property type="taxonomic scope" value="Bacteria"/>
</dbReference>
<dbReference type="PANTHER" id="PTHR35788">
    <property type="entry name" value="EXPORTED PROTEIN-RELATED"/>
    <property type="match status" value="1"/>
</dbReference>
<organism evidence="4 5">
    <name type="scientific">Clostridium bornimense</name>
    <dbReference type="NCBI Taxonomy" id="1216932"/>
    <lineage>
        <taxon>Bacteria</taxon>
        <taxon>Bacillati</taxon>
        <taxon>Bacillota</taxon>
        <taxon>Clostridia</taxon>
        <taxon>Eubacteriales</taxon>
        <taxon>Clostridiaceae</taxon>
        <taxon>Clostridium</taxon>
    </lineage>
</organism>
<accession>W6S5K7</accession>
<dbReference type="Pfam" id="PF12229">
    <property type="entry name" value="PG_binding_4"/>
    <property type="match status" value="1"/>
</dbReference>
<keyword evidence="2" id="KW-1133">Transmembrane helix</keyword>
<protein>
    <submittedName>
        <fullName evidence="4">VanW family protein</fullName>
    </submittedName>
</protein>
<name>W6S5K7_9CLOT</name>
<keyword evidence="5" id="KW-1185">Reference proteome</keyword>
<dbReference type="STRING" id="1216932.CM240_2503"/>
<dbReference type="AlphaFoldDB" id="W6S5K7"/>
<evidence type="ECO:0000256" key="1">
    <source>
        <dbReference type="ARBA" id="ARBA00022729"/>
    </source>
</evidence>
<keyword evidence="1" id="KW-0732">Signal</keyword>
<evidence type="ECO:0000313" key="4">
    <source>
        <dbReference type="EMBL" id="CDM69632.1"/>
    </source>
</evidence>
<keyword evidence="2" id="KW-0472">Membrane</keyword>
<proteinExistence type="predicted"/>
<feature type="transmembrane region" description="Helical" evidence="2">
    <location>
        <begin position="20"/>
        <end position="41"/>
    </location>
</feature>
<dbReference type="Pfam" id="PF04294">
    <property type="entry name" value="VanW"/>
    <property type="match status" value="1"/>
</dbReference>
<gene>
    <name evidence="4" type="ORF">CM240_2503</name>
</gene>
<dbReference type="PROSITE" id="PS51109">
    <property type="entry name" value="G5"/>
    <property type="match status" value="1"/>
</dbReference>
<dbReference type="SMART" id="SM01208">
    <property type="entry name" value="G5"/>
    <property type="match status" value="1"/>
</dbReference>
<evidence type="ECO:0000256" key="2">
    <source>
        <dbReference type="SAM" id="Phobius"/>
    </source>
</evidence>
<sequence>MDKKGFIDFEKIKNIFNKKLLWIVAPIATVAIIGACSVIFVNSQVNKWENKIYPNVIVEGVNLGGKTKEEALKIMEENITKEYSGKKIIVKAEDNEYEFEIDVNALEKNSQDIIEKAEQYGKDKGLFSKYKMIKEKEEVNFDLEFALNDEEINRIATEVKDKVNTDPKDATIKLSNGNFNITDDIVGKVVNEEKIKEDIKEAFKSKDGDSYSITAEVENTNARITADELRKINKKVSTFTTKFGTSDAGRVTNVSLAAKTLNGIMLMPGDEFSFNNIVGDTTADKGYQPATVIVGTKFEKDYGGGICQVSTTLYNAVMQLNIRATERHPHNMAVSYVDKSTDAAIAYGYQDYKFKNTLSYPIYIEGYTNNGTLTFNIYSNEGAVTSGVSYKMRGEITETVQPSVTRENDDTLEIGEEKVESNGTVGYKSIGYLDKIVNGQVVSSEKINTDYYKPSDTIIKVGTKEKE</sequence>
<dbReference type="EMBL" id="HG917868">
    <property type="protein sequence ID" value="CDM69632.1"/>
    <property type="molecule type" value="Genomic_DNA"/>
</dbReference>
<dbReference type="InterPro" id="IPR052913">
    <property type="entry name" value="Glycopeptide_resist_protein"/>
</dbReference>
<dbReference type="Proteomes" id="UP000019426">
    <property type="component" value="Chromosome M2/40_rep1"/>
</dbReference>
<dbReference type="KEGG" id="clt:CM240_2503"/>
<evidence type="ECO:0000259" key="3">
    <source>
        <dbReference type="PROSITE" id="PS51109"/>
    </source>
</evidence>
<dbReference type="RefSeq" id="WP_051483827.1">
    <property type="nucleotide sequence ID" value="NZ_HG917868.1"/>
</dbReference>
<dbReference type="HOGENOM" id="CLU_011572_2_1_9"/>